<feature type="domain" description="Metallo-beta-lactamase" evidence="2">
    <location>
        <begin position="13"/>
        <end position="228"/>
    </location>
</feature>
<dbReference type="Pfam" id="PF00753">
    <property type="entry name" value="Lactamase_B"/>
    <property type="match status" value="1"/>
</dbReference>
<evidence type="ECO:0000313" key="5">
    <source>
        <dbReference type="Proteomes" id="UP000178946"/>
    </source>
</evidence>
<dbReference type="PANTHER" id="PTHR11203:SF37">
    <property type="entry name" value="INTEGRATOR COMPLEX SUBUNIT 11"/>
    <property type="match status" value="1"/>
</dbReference>
<organism evidence="4 5">
    <name type="scientific">Candidatus Wolfebacteria bacterium RIFCSPLOWO2_01_FULL_45_19</name>
    <dbReference type="NCBI Taxonomy" id="1802557"/>
    <lineage>
        <taxon>Bacteria</taxon>
        <taxon>Candidatus Wolfeibacteriota</taxon>
    </lineage>
</organism>
<dbReference type="InterPro" id="IPR050698">
    <property type="entry name" value="MBL"/>
</dbReference>
<protein>
    <recommendedName>
        <fullName evidence="6">MBL fold hydrolase</fullName>
    </recommendedName>
</protein>
<dbReference type="Pfam" id="PF10996">
    <property type="entry name" value="Beta-Casp"/>
    <property type="match status" value="1"/>
</dbReference>
<accession>A0A1F8DTB1</accession>
<dbReference type="Pfam" id="PF07521">
    <property type="entry name" value="RMMBL"/>
    <property type="match status" value="1"/>
</dbReference>
<comment type="caution">
    <text evidence="4">The sequence shown here is derived from an EMBL/GenBank/DDBJ whole genome shotgun (WGS) entry which is preliminary data.</text>
</comment>
<dbReference type="InterPro" id="IPR022712">
    <property type="entry name" value="Beta_Casp"/>
</dbReference>
<dbReference type="STRING" id="1802557.A3A20_00520"/>
<dbReference type="InterPro" id="IPR001279">
    <property type="entry name" value="Metallo-B-lactamas"/>
</dbReference>
<dbReference type="AlphaFoldDB" id="A0A1F8DTB1"/>
<name>A0A1F8DTB1_9BACT</name>
<dbReference type="PANTHER" id="PTHR11203">
    <property type="entry name" value="CLEAVAGE AND POLYADENYLATION SPECIFICITY FACTOR FAMILY MEMBER"/>
    <property type="match status" value="1"/>
</dbReference>
<dbReference type="SUPFAM" id="SSF56281">
    <property type="entry name" value="Metallo-hydrolase/oxidoreductase"/>
    <property type="match status" value="1"/>
</dbReference>
<dbReference type="InterPro" id="IPR011108">
    <property type="entry name" value="RMMBL"/>
</dbReference>
<feature type="domain" description="Beta-Casp" evidence="3">
    <location>
        <begin position="240"/>
        <end position="365"/>
    </location>
</feature>
<dbReference type="InterPro" id="IPR036866">
    <property type="entry name" value="RibonucZ/Hydroxyglut_hydro"/>
</dbReference>
<dbReference type="Gene3D" id="3.60.15.10">
    <property type="entry name" value="Ribonuclease Z/Hydroxyacylglutathione hydrolase-like"/>
    <property type="match status" value="1"/>
</dbReference>
<dbReference type="GO" id="GO:0016787">
    <property type="term" value="F:hydrolase activity"/>
    <property type="evidence" value="ECO:0007669"/>
    <property type="project" value="UniProtKB-KW"/>
</dbReference>
<evidence type="ECO:0000256" key="1">
    <source>
        <dbReference type="ARBA" id="ARBA00022801"/>
    </source>
</evidence>
<reference evidence="4 5" key="1">
    <citation type="journal article" date="2016" name="Nat. Commun.">
        <title>Thousands of microbial genomes shed light on interconnected biogeochemical processes in an aquifer system.</title>
        <authorList>
            <person name="Anantharaman K."/>
            <person name="Brown C.T."/>
            <person name="Hug L.A."/>
            <person name="Sharon I."/>
            <person name="Castelle C.J."/>
            <person name="Probst A.J."/>
            <person name="Thomas B.C."/>
            <person name="Singh A."/>
            <person name="Wilkins M.J."/>
            <person name="Karaoz U."/>
            <person name="Brodie E.L."/>
            <person name="Williams K.H."/>
            <person name="Hubbard S.S."/>
            <person name="Banfield J.F."/>
        </authorList>
    </citation>
    <scope>NUCLEOTIDE SEQUENCE [LARGE SCALE GENOMIC DNA]</scope>
</reference>
<evidence type="ECO:0008006" key="6">
    <source>
        <dbReference type="Google" id="ProtNLM"/>
    </source>
</evidence>
<dbReference type="CDD" id="cd16295">
    <property type="entry name" value="TTHA0252-CPSF-like_MBL-fold"/>
    <property type="match status" value="1"/>
</dbReference>
<dbReference type="GO" id="GO:0004521">
    <property type="term" value="F:RNA endonuclease activity"/>
    <property type="evidence" value="ECO:0007669"/>
    <property type="project" value="TreeGrafter"/>
</dbReference>
<gene>
    <name evidence="4" type="ORF">A3A20_00520</name>
</gene>
<evidence type="ECO:0000259" key="2">
    <source>
        <dbReference type="SMART" id="SM00849"/>
    </source>
</evidence>
<dbReference type="EMBL" id="MGIR01000004">
    <property type="protein sequence ID" value="OGM91065.1"/>
    <property type="molecule type" value="Genomic_DNA"/>
</dbReference>
<dbReference type="Proteomes" id="UP000178946">
    <property type="component" value="Unassembled WGS sequence"/>
</dbReference>
<dbReference type="SMART" id="SM01027">
    <property type="entry name" value="Beta-Casp"/>
    <property type="match status" value="1"/>
</dbReference>
<evidence type="ECO:0000259" key="3">
    <source>
        <dbReference type="SMART" id="SM01027"/>
    </source>
</evidence>
<dbReference type="SMART" id="SM00849">
    <property type="entry name" value="Lactamase_B"/>
    <property type="match status" value="1"/>
</dbReference>
<evidence type="ECO:0000313" key="4">
    <source>
        <dbReference type="EMBL" id="OGM91065.1"/>
    </source>
</evidence>
<proteinExistence type="predicted"/>
<dbReference type="Gene3D" id="3.40.50.10890">
    <property type="match status" value="1"/>
</dbReference>
<keyword evidence="1" id="KW-0378">Hydrolase</keyword>
<sequence>MRLTFHGGAKSVTGANYLVESGQANILVDCGLIQGGYYCDKRNFEPFPYEPDKISAAFITHAHIDHTGRLPKLIKDGFKGTVYSTPPTREFAGLLLADSENILNKEAQRENHAPLYGIDDVQKLMTQWQGVSYRKPIEEKRFKITLYDAGHILGSSVVVVESEGKKIAFSGDLGNSPSPIIMPTESLEELDIDYCVIESTYGDRFHEDVDKRKGILENIIEATVKTGGVLMIPAFAMERTQQLLFELNELVENGRIPRVPIFIDSPLAIKLTAVYREYRSYFNPEVRDLIKSGDDIFNFRGLKMTLATEESKAINEVPSPKIIIAGSGMSQGGRILHHERRYLSDPKNTILFVGYQAKNSLGRKILEGAKIVKIFGEEVPVNCRVEAIGGYSAHADQAQLLNWLKPARKTLKKVFVVQGEEEASAALLRKIHDELAIEAVAPNVGDVIEI</sequence>